<name>A0A150T9U5_SORCE</name>
<reference evidence="2 3" key="1">
    <citation type="submission" date="2014-02" db="EMBL/GenBank/DDBJ databases">
        <title>The small core and large imbalanced accessory genome model reveals a collaborative survival strategy of Sorangium cellulosum strains in nature.</title>
        <authorList>
            <person name="Han K."/>
            <person name="Peng R."/>
            <person name="Blom J."/>
            <person name="Li Y.-Z."/>
        </authorList>
    </citation>
    <scope>NUCLEOTIDE SEQUENCE [LARGE SCALE GENOMIC DNA]</scope>
    <source>
        <strain evidence="2 3">So0007-03</strain>
    </source>
</reference>
<dbReference type="InterPro" id="IPR040836">
    <property type="entry name" value="SAVED"/>
</dbReference>
<accession>A0A150T9U5</accession>
<evidence type="ECO:0000313" key="2">
    <source>
        <dbReference type="EMBL" id="KYG01464.1"/>
    </source>
</evidence>
<proteinExistence type="predicted"/>
<organism evidence="2 3">
    <name type="scientific">Sorangium cellulosum</name>
    <name type="common">Polyangium cellulosum</name>
    <dbReference type="NCBI Taxonomy" id="56"/>
    <lineage>
        <taxon>Bacteria</taxon>
        <taxon>Pseudomonadati</taxon>
        <taxon>Myxococcota</taxon>
        <taxon>Polyangia</taxon>
        <taxon>Polyangiales</taxon>
        <taxon>Polyangiaceae</taxon>
        <taxon>Sorangium</taxon>
    </lineage>
</organism>
<comment type="caution">
    <text evidence="2">The sequence shown here is derived from an EMBL/GenBank/DDBJ whole genome shotgun (WGS) entry which is preliminary data.</text>
</comment>
<dbReference type="NCBIfam" id="NF033611">
    <property type="entry name" value="SAVED"/>
    <property type="match status" value="1"/>
</dbReference>
<dbReference type="AlphaFoldDB" id="A0A150T9U5"/>
<dbReference type="Pfam" id="PF18145">
    <property type="entry name" value="SAVED"/>
    <property type="match status" value="1"/>
</dbReference>
<evidence type="ECO:0000259" key="1">
    <source>
        <dbReference type="Pfam" id="PF18145"/>
    </source>
</evidence>
<dbReference type="EMBL" id="JEME01003280">
    <property type="protein sequence ID" value="KYG01464.1"/>
    <property type="molecule type" value="Genomic_DNA"/>
</dbReference>
<evidence type="ECO:0000313" key="3">
    <source>
        <dbReference type="Proteomes" id="UP000075502"/>
    </source>
</evidence>
<sequence length="582" mass="64386">MADPIPVLVVLDALAPVKKDEIDHLIQGRREPRWLRLSEQLGAAAGSFGPPFDWSALGRALEAMVLAAKDESAKAGDASVHVYVAGRAPLPLFVLLGQALNFSPTPDRTVLNPRRGGPWEAFPMMGEVQAEGASFFDVVEMPERAQRTNARVALFVSTVGAPAPVEAIERLFDARNEPFAGVVEIRTSGPRDVTPEAMPSIAEELRRRLSQIPGYFPRAKGFALFLAGPTQLAFAAGLALNAHVFGQDVWVTNYAAPDYEYSFCLPFCGEGTPRVPDGDADRLARRVVMDAMLEGIEELRDTIDPRDFPAWGPGDDERRTWIDYLRDLKIPREAEGDAFGLSVLLRRLVLGRGLLQALRGSPRDMQQSFAQLLLLHELFHDGQDLRTSNYYDVGRAGTVLEAVDFAADAFALAVLIAWDLRRGGPRAAERAGDIAARWVGRAIRGIEAFDLLEQGTRIERLYERRLRRYLVWYLQQARARVVRPGKNAKRDIEQLFAGRLAVELAPLAGHLDARFDKIVAGPTPQTELFASLDGHLIRGARRPGFDPGALVGAVREYQSARIEQAMHYVLDEHRAVLVPWRG</sequence>
<protein>
    <recommendedName>
        <fullName evidence="1">SMODS-associated and fused to various effectors domain-containing protein</fullName>
    </recommendedName>
</protein>
<gene>
    <name evidence="2" type="ORF">BE21_06035</name>
</gene>
<dbReference type="Proteomes" id="UP000075502">
    <property type="component" value="Unassembled WGS sequence"/>
</dbReference>
<feature type="domain" description="SMODS-associated and fused to various effectors" evidence="1">
    <location>
        <begin position="75"/>
        <end position="244"/>
    </location>
</feature>